<keyword evidence="2" id="KW-0472">Membrane</keyword>
<feature type="region of interest" description="Disordered" evidence="1">
    <location>
        <begin position="2099"/>
        <end position="2121"/>
    </location>
</feature>
<evidence type="ECO:0000256" key="1">
    <source>
        <dbReference type="SAM" id="MobiDB-lite"/>
    </source>
</evidence>
<comment type="caution">
    <text evidence="4">The sequence shown here is derived from an EMBL/GenBank/DDBJ whole genome shotgun (WGS) entry which is preliminary data.</text>
</comment>
<dbReference type="EMBL" id="JASXSX010000001">
    <property type="protein sequence ID" value="MDT3766511.1"/>
    <property type="molecule type" value="Genomic_DNA"/>
</dbReference>
<reference evidence="4 5" key="1">
    <citation type="submission" date="2023-06" db="EMBL/GenBank/DDBJ databases">
        <title>Draft genome sequence of Gleimia hominis type strain CCUG 57540T.</title>
        <authorList>
            <person name="Salva-Serra F."/>
            <person name="Cardew S."/>
            <person name="Jensie Markopoulos S."/>
            <person name="Ohlen M."/>
            <person name="Inganas E."/>
            <person name="Svensson-Stadler L."/>
            <person name="Moore E.R.B."/>
        </authorList>
    </citation>
    <scope>NUCLEOTIDE SEQUENCE [LARGE SCALE GENOMIC DNA]</scope>
    <source>
        <strain evidence="4 5">CCUG 57540</strain>
    </source>
</reference>
<evidence type="ECO:0000256" key="2">
    <source>
        <dbReference type="SAM" id="Phobius"/>
    </source>
</evidence>
<evidence type="ECO:0000313" key="5">
    <source>
        <dbReference type="Proteomes" id="UP001247542"/>
    </source>
</evidence>
<dbReference type="Proteomes" id="UP001247542">
    <property type="component" value="Unassembled WGS sequence"/>
</dbReference>
<protein>
    <submittedName>
        <fullName evidence="4">DUF5979 domain-containing protein</fullName>
    </submittedName>
</protein>
<feature type="transmembrane region" description="Helical" evidence="2">
    <location>
        <begin position="2229"/>
        <end position="2249"/>
    </location>
</feature>
<keyword evidence="2" id="KW-0812">Transmembrane</keyword>
<feature type="domain" description="DUF5979" evidence="3">
    <location>
        <begin position="859"/>
        <end position="964"/>
    </location>
</feature>
<proteinExistence type="predicted"/>
<sequence>MLRRIGGKRSGLVRLISLLSVCALVLPLFAQGFIDAAFAADANPNPDHDRVPPRKTNTQPVVGSKDDPWPTDYTRPDGSTHDVELKNNRVALIFDFHGMYTWETLGGNLPTLSGKCPDAFLKTSPTGCTPNRDQVATIKQNVSRLRGLPMSLGVYTSDSTTMTARPYAIGNPPNLSLTSIETQAGYQKVMSMLDRIDATGGTGKGLTNGNTSQLDFALRQVVKDNARAKYTDVVIFSPGINLQSQYTSDNDGKLSTIQQADKLRQAGTNIHVMAMGQTYSDKEQLCRIALGPTAENEIGTCAKLLARTDIKNINDRTYVKTYGSQNSRRDSIVSAYHDWKDFTTGGALTPSNMFLSPPNSSPNDVRNGLFADAVTELLDRSRVLSITNDMVDESFRYVRPNVGIQTKITFNQAGASVNETKTSGTDGISESDINNRQAVEIRPQTQADKVLTRFNGHNARCFGYINSKYWEAEKSENFYPDNIDDAKGNPIGARLTTRQQTAYTHIKCNFYFRDTQPTEIDKFVQVNPPIQIANEVKNMTINYEWSCVDPLGVDTKKIIAQGDASRLVESAVTTWEGNIPIGNYRESQGQTAPSSPMKLPVGAKCMLKETARYSKDVKPEIIQRAINHTQSWKPDGNNTKFENTTPADSYGGSITDGLTTSTTASVLYQFTDVNEPLDEDAATTFQSNSSLSGKQVTIDVSMDYAGLSLLPANESKPQQIPMYYECRYMADKDNPPELDISSTAPGNPFFVGRGVVMVNTDGTPTKLPNKDGEAWPVGTHCLFTPDIPQEEGYGQYHDQMWTPDGFKFDRKWESDVCQSPTGDQGQNYANCGSNFFWASSEGAKHIYLQQVLKRGEGNLQITKAVDGDAQSTLIGQAFDMNLQCVDENGKPLPIDSGNFDGKISLRPGGHEIIKNVPTHARCTLTQNQQDWESTLKNVEVKPTPPQEFTLTSSTDTKEVTSTTTANYKRGSLTLNHKTQLEDGTSVSEADAQKLQKTSTITCTDPNGEQSTVTREYTGDGPQNLDGDYPAGTVCDITTKLTGDLPENTQVSTNSPRIQIAPGGNTVNVTSTFRPTTAGEVAIQVTRTTPAGLEPGLAKLLPTSMNLNVTCGDVSQTMTVKSGDTAIFAGDTALLSNSECTAQLTGADGKPLVPAPFKATLNVSDEGAAPQSDDANARTFTFTSPAEDATKKLDATIAYEIPEAPVDFDAKSSLSVDDSELGEDADTALAKWKDAFFAGPYASAKLIPSAVCTFGEGENKVERRFNAQVSRTGDGSHVSRNLPVGWDCSLTLDNKRMTRIPGSNFKGGTLTLADTSVNIPEDDGTTSIDFTVSEQPQELDLALNYQMQTASFNVKKKVGGDGVAVIQGSRPFKVSYSCSLNGQPIDVPAPWKIDTSGARPSATPQRGAFADTQSVMTYRFQQGEWAQAKGLPAGAECSVQEHADISSKDGGVTEDAASWASRWEVMNDFRGRSDLKSSCAAAGDRECRPGGEKINYGVYVTLPVDQPARPSNGEETGKTNPAQPQELSENYFGTVVAWNTYTYLKTKVELDLKTSGNGTALSDGTEYTYSLYCKPTQVEIPDDLPEDQKAELEKINQTDAAAILREPITLRDTDKDRDGTYKIEVPANYRCMLTQQEFNEGDAKVVTNIDTSNADVTKLDADKPFEDQDAWKKLFSLTRDYLKDPGLQLATNPAENAAWVFQVDPKRVEENQNLIKLNVDVNYDRPQAGAITLKHHVDTTILAGNTIEDGAINIGDKLDIGSFNVKYRCEDLYATDSDSKPLVYQGEAELAKDGTAKVPESADLPAGVKCEFDFRDKGKSPIEDYPSIGAYGFVSVDNRVDGKSDAKDYPPVAEDKNIVMTVSDVKPVPGDGTDANGTTVTFTTAYLLGARSVHWGLYPQGDRAKDIFGENAQDGSVAIPWDYTCEASALPESLSKTLGYEQVDGKWVKTGTQDVKPGSTGDIAVPFGSKCTVKRSDVPDAVQSELKKQGLADAWSVLYPTQNEIASTVNNKDPKFESTERPALDLKNGFVLDTEDKAFAAVLVTVYKDKGEIHVQRVIATDGDADRPFRDSDATGGEKVADGAQVFKIYPAIVDGDAPVANRDADSTLESSSSRPDLDNPVPVEWIQNDAGEWRFKADVKPGQSYFLEEVRAGVGELMPQLWRFDVVAVNEPNADAGSFGEDYVVKLAEYTEHAGLVTVQNPTSDGQVDVPTISVATLKSGAMPFTGGFLPWVIAAGLGLLAASGYVVYRRRKELE</sequence>
<name>A0ABU3I808_9ACTO</name>
<feature type="region of interest" description="Disordered" evidence="1">
    <location>
        <begin position="1503"/>
        <end position="1525"/>
    </location>
</feature>
<dbReference type="RefSeq" id="WP_313271481.1">
    <property type="nucleotide sequence ID" value="NZ_JASXSX010000001.1"/>
</dbReference>
<dbReference type="Pfam" id="PF19407">
    <property type="entry name" value="DUF5979"/>
    <property type="match status" value="2"/>
</dbReference>
<organism evidence="4 5">
    <name type="scientific">Gleimia hominis</name>
    <dbReference type="NCBI Taxonomy" id="595468"/>
    <lineage>
        <taxon>Bacteria</taxon>
        <taxon>Bacillati</taxon>
        <taxon>Actinomycetota</taxon>
        <taxon>Actinomycetes</taxon>
        <taxon>Actinomycetales</taxon>
        <taxon>Actinomycetaceae</taxon>
        <taxon>Gleimia</taxon>
    </lineage>
</organism>
<accession>A0ABU3I808</accession>
<feature type="domain" description="DUF5979" evidence="3">
    <location>
        <begin position="1351"/>
        <end position="1454"/>
    </location>
</feature>
<evidence type="ECO:0000259" key="3">
    <source>
        <dbReference type="Pfam" id="PF19407"/>
    </source>
</evidence>
<feature type="region of interest" description="Disordered" evidence="1">
    <location>
        <begin position="43"/>
        <end position="80"/>
    </location>
</feature>
<dbReference type="InterPro" id="IPR046022">
    <property type="entry name" value="DUF5979"/>
</dbReference>
<feature type="compositionally biased region" description="Basic and acidic residues" evidence="1">
    <location>
        <begin position="64"/>
        <end position="80"/>
    </location>
</feature>
<gene>
    <name evidence="4" type="ORF">QS713_00270</name>
</gene>
<evidence type="ECO:0000313" key="4">
    <source>
        <dbReference type="EMBL" id="MDT3766511.1"/>
    </source>
</evidence>
<keyword evidence="5" id="KW-1185">Reference proteome</keyword>
<keyword evidence="2" id="KW-1133">Transmembrane helix</keyword>